<accession>A0ABV9GDP4</accession>
<evidence type="ECO:0000313" key="3">
    <source>
        <dbReference type="EMBL" id="MFC4611254.1"/>
    </source>
</evidence>
<dbReference type="Proteomes" id="UP001595993">
    <property type="component" value="Unassembled WGS sequence"/>
</dbReference>
<feature type="transmembrane region" description="Helical" evidence="1">
    <location>
        <begin position="31"/>
        <end position="49"/>
    </location>
</feature>
<dbReference type="InterPro" id="IPR046675">
    <property type="entry name" value="DUF6545"/>
</dbReference>
<name>A0ABV9GDP4_9ACTN</name>
<proteinExistence type="predicted"/>
<protein>
    <submittedName>
        <fullName evidence="3">MAB_1171c family putative transporter</fullName>
    </submittedName>
</protein>
<gene>
    <name evidence="3" type="ORF">ACFO9E_26170</name>
</gene>
<dbReference type="EMBL" id="JBHSFE010000021">
    <property type="protein sequence ID" value="MFC4611254.1"/>
    <property type="molecule type" value="Genomic_DNA"/>
</dbReference>
<dbReference type="NCBIfam" id="NF042915">
    <property type="entry name" value="MAB_1171c_fam"/>
    <property type="match status" value="1"/>
</dbReference>
<comment type="caution">
    <text evidence="3">The sequence shown here is derived from an EMBL/GenBank/DDBJ whole genome shotgun (WGS) entry which is preliminary data.</text>
</comment>
<feature type="transmembrane region" description="Helical" evidence="1">
    <location>
        <begin position="137"/>
        <end position="159"/>
    </location>
</feature>
<organism evidence="3 4">
    <name type="scientific">Streptomyces maoxianensis</name>
    <dbReference type="NCBI Taxonomy" id="1459942"/>
    <lineage>
        <taxon>Bacteria</taxon>
        <taxon>Bacillati</taxon>
        <taxon>Actinomycetota</taxon>
        <taxon>Actinomycetes</taxon>
        <taxon>Kitasatosporales</taxon>
        <taxon>Streptomycetaceae</taxon>
        <taxon>Streptomyces</taxon>
    </lineage>
</organism>
<feature type="transmembrane region" description="Helical" evidence="1">
    <location>
        <begin position="171"/>
        <end position="190"/>
    </location>
</feature>
<evidence type="ECO:0000256" key="1">
    <source>
        <dbReference type="SAM" id="Phobius"/>
    </source>
</evidence>
<dbReference type="Pfam" id="PF20182">
    <property type="entry name" value="DUF6545"/>
    <property type="match status" value="1"/>
</dbReference>
<dbReference type="InterPro" id="IPR050039">
    <property type="entry name" value="MAB_1171c-like"/>
</dbReference>
<evidence type="ECO:0000259" key="2">
    <source>
        <dbReference type="Pfam" id="PF20182"/>
    </source>
</evidence>
<sequence>MTTLENSVAILLWTITAWRAPKVWRQGKDRTLWWAFFGVSVTMTLRLPLGQDLDRSIGVVDLSFLLKHISGGVFGAAALLAFLRNVSGNNASGSWRARIRVALPITTATAMTALFAATSQPHEAEDLLTDYAQHGTILAYGIIFVAYLSTALFGAMRVCWRWGRDSGNGSLGWGLRLIGVGMASGVAYALHRIANLVTRYFGHTILGESLDHTTSTLFLVVAVMLILTGSTLPALTKIRSWSADRRNLLRLYPLWHRLTDAVPSVRLDPPRSRTVERLDPRNAHGRLYRRTIEIRDAALVLSDHAPAEIRAQAQSHVVASGLIGTQADTAVEACWLEVARRSRLRGEDPTNKHHRPAGGGRNLASEISALSQLSAAYHSDLTRSFAEATDPTRTLETQP</sequence>
<feature type="transmembrane region" description="Helical" evidence="1">
    <location>
        <begin position="216"/>
        <end position="236"/>
    </location>
</feature>
<keyword evidence="1" id="KW-0472">Membrane</keyword>
<feature type="transmembrane region" description="Helical" evidence="1">
    <location>
        <begin position="69"/>
        <end position="87"/>
    </location>
</feature>
<keyword evidence="1" id="KW-1133">Transmembrane helix</keyword>
<keyword evidence="1" id="KW-0812">Transmembrane</keyword>
<feature type="domain" description="DUF6545" evidence="2">
    <location>
        <begin position="241"/>
        <end position="379"/>
    </location>
</feature>
<evidence type="ECO:0000313" key="4">
    <source>
        <dbReference type="Proteomes" id="UP001595993"/>
    </source>
</evidence>
<reference evidence="4" key="1">
    <citation type="journal article" date="2019" name="Int. J. Syst. Evol. Microbiol.">
        <title>The Global Catalogue of Microorganisms (GCM) 10K type strain sequencing project: providing services to taxonomists for standard genome sequencing and annotation.</title>
        <authorList>
            <consortium name="The Broad Institute Genomics Platform"/>
            <consortium name="The Broad Institute Genome Sequencing Center for Infectious Disease"/>
            <person name="Wu L."/>
            <person name="Ma J."/>
        </authorList>
    </citation>
    <scope>NUCLEOTIDE SEQUENCE [LARGE SCALE GENOMIC DNA]</scope>
    <source>
        <strain evidence="4">CGMCC 4.7139</strain>
    </source>
</reference>
<feature type="transmembrane region" description="Helical" evidence="1">
    <location>
        <begin position="99"/>
        <end position="117"/>
    </location>
</feature>
<dbReference type="RefSeq" id="WP_381200116.1">
    <property type="nucleotide sequence ID" value="NZ_JBHSFE010000021.1"/>
</dbReference>
<keyword evidence="4" id="KW-1185">Reference proteome</keyword>